<protein>
    <submittedName>
        <fullName evidence="2">MOSC domain-containing protein</fullName>
    </submittedName>
</protein>
<keyword evidence="3" id="KW-1185">Reference proteome</keyword>
<dbReference type="Pfam" id="PF03476">
    <property type="entry name" value="MOSC_N"/>
    <property type="match status" value="1"/>
</dbReference>
<dbReference type="InterPro" id="IPR005302">
    <property type="entry name" value="MoCF_Sase_C"/>
</dbReference>
<dbReference type="InterPro" id="IPR005303">
    <property type="entry name" value="MOCOS_middle"/>
</dbReference>
<dbReference type="SUPFAM" id="SSF141673">
    <property type="entry name" value="MOSC N-terminal domain-like"/>
    <property type="match status" value="1"/>
</dbReference>
<comment type="caution">
    <text evidence="2">The sequence shown here is derived from an EMBL/GenBank/DDBJ whole genome shotgun (WGS) entry which is preliminary data.</text>
</comment>
<dbReference type="GO" id="GO:0030151">
    <property type="term" value="F:molybdenum ion binding"/>
    <property type="evidence" value="ECO:0007669"/>
    <property type="project" value="InterPro"/>
</dbReference>
<dbReference type="AlphaFoldDB" id="A0A5C9A2Q1"/>
<dbReference type="PROSITE" id="PS51340">
    <property type="entry name" value="MOSC"/>
    <property type="match status" value="1"/>
</dbReference>
<organism evidence="2 3">
    <name type="scientific">Parahaliea aestuarii</name>
    <dbReference type="NCBI Taxonomy" id="1852021"/>
    <lineage>
        <taxon>Bacteria</taxon>
        <taxon>Pseudomonadati</taxon>
        <taxon>Pseudomonadota</taxon>
        <taxon>Gammaproteobacteria</taxon>
        <taxon>Cellvibrionales</taxon>
        <taxon>Halieaceae</taxon>
        <taxon>Parahaliea</taxon>
    </lineage>
</organism>
<dbReference type="Pfam" id="PF03473">
    <property type="entry name" value="MOSC"/>
    <property type="match status" value="1"/>
</dbReference>
<reference evidence="2 3" key="1">
    <citation type="submission" date="2019-08" db="EMBL/GenBank/DDBJ databases">
        <title>Parahaliea maris sp. nov., isolated from the surface seawater.</title>
        <authorList>
            <person name="Liu Y."/>
        </authorList>
    </citation>
    <scope>NUCLEOTIDE SEQUENCE [LARGE SCALE GENOMIC DNA]</scope>
    <source>
        <strain evidence="2 3">S2-26</strain>
    </source>
</reference>
<dbReference type="RefSeq" id="WP_148062205.1">
    <property type="nucleotide sequence ID" value="NZ_VRYZ01000001.1"/>
</dbReference>
<name>A0A5C9A2Q1_9GAMM</name>
<dbReference type="GO" id="GO:0030170">
    <property type="term" value="F:pyridoxal phosphate binding"/>
    <property type="evidence" value="ECO:0007669"/>
    <property type="project" value="InterPro"/>
</dbReference>
<sequence length="267" mass="29253">MQLSEINIYPVKSCAGIALEAVQLDRFGPRGDRRWMVVDEQGGFLSQRQLPAMALVRVTPRADGGLQLSRGDSQCEVDLPGSGSPPRQVTVWSDALTARDAGDAAANWLEGVLGRACRLVYMPDDCERPVDGTYARHGETVGFADGFPLLLISAASLDELNRRLRADGNPAVPMNRFRPNFVVSGCEPFAEDSWRRIRIGALEFDVAKPCARCAIPSIDQASGQRDPHINRALAAFRRFDREILFGQNLLYRDAGIVQVGDAVSVLE</sequence>
<evidence type="ECO:0000313" key="2">
    <source>
        <dbReference type="EMBL" id="TXS94349.1"/>
    </source>
</evidence>
<dbReference type="Proteomes" id="UP000321933">
    <property type="component" value="Unassembled WGS sequence"/>
</dbReference>
<evidence type="ECO:0000259" key="1">
    <source>
        <dbReference type="PROSITE" id="PS51340"/>
    </source>
</evidence>
<gene>
    <name evidence="2" type="ORF">FVW59_00030</name>
</gene>
<dbReference type="PANTHER" id="PTHR14237">
    <property type="entry name" value="MOLYBDOPTERIN COFACTOR SULFURASE MOSC"/>
    <property type="match status" value="1"/>
</dbReference>
<dbReference type="GO" id="GO:0003824">
    <property type="term" value="F:catalytic activity"/>
    <property type="evidence" value="ECO:0007669"/>
    <property type="project" value="InterPro"/>
</dbReference>
<dbReference type="EMBL" id="VRYZ01000001">
    <property type="protein sequence ID" value="TXS94349.1"/>
    <property type="molecule type" value="Genomic_DNA"/>
</dbReference>
<feature type="domain" description="MOSC" evidence="1">
    <location>
        <begin position="117"/>
        <end position="266"/>
    </location>
</feature>
<accession>A0A5C9A2Q1</accession>
<dbReference type="PANTHER" id="PTHR14237:SF19">
    <property type="entry name" value="MITOCHONDRIAL AMIDOXIME REDUCING COMPONENT 1"/>
    <property type="match status" value="1"/>
</dbReference>
<dbReference type="SUPFAM" id="SSF50800">
    <property type="entry name" value="PK beta-barrel domain-like"/>
    <property type="match status" value="1"/>
</dbReference>
<evidence type="ECO:0000313" key="3">
    <source>
        <dbReference type="Proteomes" id="UP000321933"/>
    </source>
</evidence>
<dbReference type="InterPro" id="IPR011037">
    <property type="entry name" value="Pyrv_Knase-like_insert_dom_sf"/>
</dbReference>
<dbReference type="OrthoDB" id="581532at2"/>
<proteinExistence type="predicted"/>